<protein>
    <recommendedName>
        <fullName evidence="6">Tetratricopeptide repeat protein</fullName>
    </recommendedName>
</protein>
<evidence type="ECO:0000256" key="2">
    <source>
        <dbReference type="ARBA" id="ARBA00022803"/>
    </source>
</evidence>
<evidence type="ECO:0000256" key="3">
    <source>
        <dbReference type="SAM" id="Phobius"/>
    </source>
</evidence>
<sequence>MSTPFTTSRPGGTLILCFVAAAAALFVALVYWPVSHAQFVWDDIMNFQRSGGLRHGNDWQHLIFRGFNGFVNYFRPLVVALFTLEVRAFQVTPGPMHVISLMVHIVNTLLVGLLAMHLSAGESRSGQHWFVMTLAMLLYGLHPLLVEPVVWIDCQFDLIATLFMLLGLLLNASLKRNFPRMLAVALCFFLAACSKESAAPFPLFIVVFDWLKLPISKSTPKLAQLQSLISRNWPVYVLTLVAGITYLFLRHWALGSLALEAGTDQLPALPRAQQASFLYLRYWRMFFWPMTGMGPLHPIDSIQFFNFSSMSILRDVGAVSMVLIGFILTLRRSFTGGLILVVTFSLLPVLHVLAANVDASLYHERYAMTALAIACAMVPGCLQETPIPANIRDVCSIAALVALAAWIALSIMNIRQTIPLWSSQLKLWEWAYQENPTYVGAKDQLITAYIGAGKNEKATYIINDVIARSENCPMCMLNGASMALKEGKADLAEFYLSKIKNPNELRFNNATYDFYLIDQAEVLILRNRAAEAEPILRQAIAADGSDPEPQFTLAVALALQGKILAAKSAQKSAMSLYVPDGTERARREETFTALLDSLQTTSGKGADVTRN</sequence>
<evidence type="ECO:0008006" key="6">
    <source>
        <dbReference type="Google" id="ProtNLM"/>
    </source>
</evidence>
<gene>
    <name evidence="4" type="ORF">ISS99_10975</name>
</gene>
<feature type="transmembrane region" description="Helical" evidence="3">
    <location>
        <begin position="394"/>
        <end position="414"/>
    </location>
</feature>
<proteinExistence type="predicted"/>
<keyword evidence="3" id="KW-1133">Transmembrane helix</keyword>
<evidence type="ECO:0000313" key="5">
    <source>
        <dbReference type="Proteomes" id="UP001430193"/>
    </source>
</evidence>
<name>A0ABS2KFV6_9GAMM</name>
<reference evidence="4" key="1">
    <citation type="submission" date="2020-10" db="EMBL/GenBank/DDBJ databases">
        <title>Phylogeny of dyella-like bacteria.</title>
        <authorList>
            <person name="Fu J."/>
        </authorList>
    </citation>
    <scope>NUCLEOTIDE SEQUENCE</scope>
    <source>
        <strain evidence="4">DHON07</strain>
    </source>
</reference>
<feature type="transmembrane region" description="Helical" evidence="3">
    <location>
        <begin position="12"/>
        <end position="32"/>
    </location>
</feature>
<dbReference type="PANTHER" id="PTHR44227">
    <property type="match status" value="1"/>
</dbReference>
<dbReference type="Gene3D" id="1.25.40.10">
    <property type="entry name" value="Tetratricopeptide repeat domain"/>
    <property type="match status" value="1"/>
</dbReference>
<feature type="transmembrane region" description="Helical" evidence="3">
    <location>
        <begin position="337"/>
        <end position="354"/>
    </location>
</feature>
<feature type="transmembrane region" description="Helical" evidence="3">
    <location>
        <begin position="366"/>
        <end position="382"/>
    </location>
</feature>
<keyword evidence="5" id="KW-1185">Reference proteome</keyword>
<feature type="transmembrane region" description="Helical" evidence="3">
    <location>
        <begin position="158"/>
        <end position="174"/>
    </location>
</feature>
<dbReference type="InterPro" id="IPR052346">
    <property type="entry name" value="O-mannosyl-transferase_TMTC"/>
</dbReference>
<keyword evidence="3" id="KW-0472">Membrane</keyword>
<feature type="transmembrane region" description="Helical" evidence="3">
    <location>
        <begin position="228"/>
        <end position="249"/>
    </location>
</feature>
<keyword evidence="1" id="KW-0677">Repeat</keyword>
<accession>A0ABS2KFV6</accession>
<dbReference type="SUPFAM" id="SSF48452">
    <property type="entry name" value="TPR-like"/>
    <property type="match status" value="1"/>
</dbReference>
<dbReference type="RefSeq" id="WP_204631674.1">
    <property type="nucleotide sequence ID" value="NZ_BSOC01000002.1"/>
</dbReference>
<evidence type="ECO:0000256" key="1">
    <source>
        <dbReference type="ARBA" id="ARBA00022737"/>
    </source>
</evidence>
<organism evidence="4 5">
    <name type="scientific">Dyella mobilis</name>
    <dbReference type="NCBI Taxonomy" id="1849582"/>
    <lineage>
        <taxon>Bacteria</taxon>
        <taxon>Pseudomonadati</taxon>
        <taxon>Pseudomonadota</taxon>
        <taxon>Gammaproteobacteria</taxon>
        <taxon>Lysobacterales</taxon>
        <taxon>Rhodanobacteraceae</taxon>
        <taxon>Dyella</taxon>
    </lineage>
</organism>
<dbReference type="PANTHER" id="PTHR44227:SF3">
    <property type="entry name" value="PROTEIN O-MANNOSYL-TRANSFERASE TMTC4"/>
    <property type="match status" value="1"/>
</dbReference>
<feature type="transmembrane region" description="Helical" evidence="3">
    <location>
        <begin position="96"/>
        <end position="116"/>
    </location>
</feature>
<keyword evidence="3" id="KW-0812">Transmembrane</keyword>
<dbReference type="EMBL" id="JADIKF010000039">
    <property type="protein sequence ID" value="MBM7130053.1"/>
    <property type="molecule type" value="Genomic_DNA"/>
</dbReference>
<evidence type="ECO:0000313" key="4">
    <source>
        <dbReference type="EMBL" id="MBM7130053.1"/>
    </source>
</evidence>
<keyword evidence="2" id="KW-0802">TPR repeat</keyword>
<dbReference type="InterPro" id="IPR011990">
    <property type="entry name" value="TPR-like_helical_dom_sf"/>
</dbReference>
<comment type="caution">
    <text evidence="4">The sequence shown here is derived from an EMBL/GenBank/DDBJ whole genome shotgun (WGS) entry which is preliminary data.</text>
</comment>
<feature type="transmembrane region" description="Helical" evidence="3">
    <location>
        <begin position="311"/>
        <end position="330"/>
    </location>
</feature>
<feature type="transmembrane region" description="Helical" evidence="3">
    <location>
        <begin position="128"/>
        <end position="146"/>
    </location>
</feature>
<dbReference type="Proteomes" id="UP001430193">
    <property type="component" value="Unassembled WGS sequence"/>
</dbReference>